<keyword evidence="3" id="KW-1185">Reference proteome</keyword>
<dbReference type="Proteomes" id="UP001190700">
    <property type="component" value="Unassembled WGS sequence"/>
</dbReference>
<proteinExistence type="predicted"/>
<feature type="chain" id="PRO_5042247095" evidence="1">
    <location>
        <begin position="33"/>
        <end position="246"/>
    </location>
</feature>
<evidence type="ECO:0000313" key="2">
    <source>
        <dbReference type="EMBL" id="KAK3260310.1"/>
    </source>
</evidence>
<accession>A0AAE0FIX8</accession>
<gene>
    <name evidence="2" type="ORF">CYMTET_30724</name>
</gene>
<keyword evidence="1" id="KW-0732">Signal</keyword>
<dbReference type="AlphaFoldDB" id="A0AAE0FIX8"/>
<evidence type="ECO:0000256" key="1">
    <source>
        <dbReference type="SAM" id="SignalP"/>
    </source>
</evidence>
<sequence length="246" mass="26760">MSFGTATPKIAKAGVLMLSWVALGLLIVGTIAGSDYCDEADDNTVNFSYKWAKDFGTSEKTAVLVRELVRYYAYCPKLEYGSQQNTTFMLLSILGEEVPNTMSSVTSAYGEIRRRDQFDSWVNCSSANLTFFSSIVDKCCSVTKLDDRITEVVEDVCDVLILADCPTINEVYHDLIGTSMCDGVFTEVSPPGRTLLPGPSPQPSSCSAACLATSLSFSLWQLSGSLCLGREAKEKDPSGWTSLLKI</sequence>
<protein>
    <submittedName>
        <fullName evidence="2">Uncharacterized protein</fullName>
    </submittedName>
</protein>
<evidence type="ECO:0000313" key="3">
    <source>
        <dbReference type="Proteomes" id="UP001190700"/>
    </source>
</evidence>
<reference evidence="2 3" key="1">
    <citation type="journal article" date="2015" name="Genome Biol. Evol.">
        <title>Comparative Genomics of a Bacterivorous Green Alga Reveals Evolutionary Causalities and Consequences of Phago-Mixotrophic Mode of Nutrition.</title>
        <authorList>
            <person name="Burns J.A."/>
            <person name="Paasch A."/>
            <person name="Narechania A."/>
            <person name="Kim E."/>
        </authorList>
    </citation>
    <scope>NUCLEOTIDE SEQUENCE [LARGE SCALE GENOMIC DNA]</scope>
    <source>
        <strain evidence="2 3">PLY_AMNH</strain>
    </source>
</reference>
<comment type="caution">
    <text evidence="2">The sequence shown here is derived from an EMBL/GenBank/DDBJ whole genome shotgun (WGS) entry which is preliminary data.</text>
</comment>
<name>A0AAE0FIX8_9CHLO</name>
<dbReference type="EMBL" id="LGRX02017859">
    <property type="protein sequence ID" value="KAK3260310.1"/>
    <property type="molecule type" value="Genomic_DNA"/>
</dbReference>
<organism evidence="2 3">
    <name type="scientific">Cymbomonas tetramitiformis</name>
    <dbReference type="NCBI Taxonomy" id="36881"/>
    <lineage>
        <taxon>Eukaryota</taxon>
        <taxon>Viridiplantae</taxon>
        <taxon>Chlorophyta</taxon>
        <taxon>Pyramimonadophyceae</taxon>
        <taxon>Pyramimonadales</taxon>
        <taxon>Pyramimonadaceae</taxon>
        <taxon>Cymbomonas</taxon>
    </lineage>
</organism>
<feature type="signal peptide" evidence="1">
    <location>
        <begin position="1"/>
        <end position="32"/>
    </location>
</feature>